<evidence type="ECO:0000313" key="1">
    <source>
        <dbReference type="EMBL" id="HDR52164.1"/>
    </source>
</evidence>
<reference evidence="1" key="1">
    <citation type="journal article" date="2020" name="mSystems">
        <title>Genome- and Community-Level Interaction Insights into Carbon Utilization and Element Cycling Functions of Hydrothermarchaeota in Hydrothermal Sediment.</title>
        <authorList>
            <person name="Zhou Z."/>
            <person name="Liu Y."/>
            <person name="Xu W."/>
            <person name="Pan J."/>
            <person name="Luo Z.H."/>
            <person name="Li M."/>
        </authorList>
    </citation>
    <scope>NUCLEOTIDE SEQUENCE [LARGE SCALE GENOMIC DNA]</scope>
    <source>
        <strain evidence="1">SpSt-1217</strain>
    </source>
</reference>
<dbReference type="Proteomes" id="UP000886047">
    <property type="component" value="Unassembled WGS sequence"/>
</dbReference>
<protein>
    <submittedName>
        <fullName evidence="1">Carboxynorspermidine decarboxylase</fullName>
    </submittedName>
</protein>
<accession>A0A831LCL8</accession>
<gene>
    <name evidence="1" type="ORF">ENN90_11195</name>
</gene>
<comment type="caution">
    <text evidence="1">The sequence shown here is derived from an EMBL/GenBank/DDBJ whole genome shotgun (WGS) entry which is preliminary data.</text>
</comment>
<proteinExistence type="predicted"/>
<organism evidence="1">
    <name type="scientific">Mariniphaga anaerophila</name>
    <dbReference type="NCBI Taxonomy" id="1484053"/>
    <lineage>
        <taxon>Bacteria</taxon>
        <taxon>Pseudomonadati</taxon>
        <taxon>Bacteroidota</taxon>
        <taxon>Bacteroidia</taxon>
        <taxon>Marinilabiliales</taxon>
        <taxon>Prolixibacteraceae</taxon>
        <taxon>Mariniphaga</taxon>
    </lineage>
</organism>
<dbReference type="EMBL" id="DSDK01000616">
    <property type="protein sequence ID" value="HDR52164.1"/>
    <property type="molecule type" value="Genomic_DNA"/>
</dbReference>
<dbReference type="AlphaFoldDB" id="A0A831LCL8"/>
<sequence>METDLYNPSAAGSRLGVGSAEFPVELPEGIEGIHFHVLCESDSF</sequence>
<feature type="non-terminal residue" evidence="1">
    <location>
        <position position="44"/>
    </location>
</feature>
<name>A0A831LCL8_9BACT</name>